<gene>
    <name evidence="1" type="ORF">BV25DRAFT_1528912</name>
</gene>
<organism evidence="1 2">
    <name type="scientific">Artomyces pyxidatus</name>
    <dbReference type="NCBI Taxonomy" id="48021"/>
    <lineage>
        <taxon>Eukaryota</taxon>
        <taxon>Fungi</taxon>
        <taxon>Dikarya</taxon>
        <taxon>Basidiomycota</taxon>
        <taxon>Agaricomycotina</taxon>
        <taxon>Agaricomycetes</taxon>
        <taxon>Russulales</taxon>
        <taxon>Auriscalpiaceae</taxon>
        <taxon>Artomyces</taxon>
    </lineage>
</organism>
<reference evidence="1" key="1">
    <citation type="submission" date="2021-03" db="EMBL/GenBank/DDBJ databases">
        <authorList>
            <consortium name="DOE Joint Genome Institute"/>
            <person name="Ahrendt S."/>
            <person name="Looney B.P."/>
            <person name="Miyauchi S."/>
            <person name="Morin E."/>
            <person name="Drula E."/>
            <person name="Courty P.E."/>
            <person name="Chicoki N."/>
            <person name="Fauchery L."/>
            <person name="Kohler A."/>
            <person name="Kuo A."/>
            <person name="Labutti K."/>
            <person name="Pangilinan J."/>
            <person name="Lipzen A."/>
            <person name="Riley R."/>
            <person name="Andreopoulos W."/>
            <person name="He G."/>
            <person name="Johnson J."/>
            <person name="Barry K.W."/>
            <person name="Grigoriev I.V."/>
            <person name="Nagy L."/>
            <person name="Hibbett D."/>
            <person name="Henrissat B."/>
            <person name="Matheny P.B."/>
            <person name="Labbe J."/>
            <person name="Martin F."/>
        </authorList>
    </citation>
    <scope>NUCLEOTIDE SEQUENCE</scope>
    <source>
        <strain evidence="1">HHB10654</strain>
    </source>
</reference>
<name>A0ACB8TCU4_9AGAM</name>
<reference evidence="1" key="2">
    <citation type="journal article" date="2022" name="New Phytol.">
        <title>Evolutionary transition to the ectomycorrhizal habit in the genomes of a hyperdiverse lineage of mushroom-forming fungi.</title>
        <authorList>
            <person name="Looney B."/>
            <person name="Miyauchi S."/>
            <person name="Morin E."/>
            <person name="Drula E."/>
            <person name="Courty P.E."/>
            <person name="Kohler A."/>
            <person name="Kuo A."/>
            <person name="LaButti K."/>
            <person name="Pangilinan J."/>
            <person name="Lipzen A."/>
            <person name="Riley R."/>
            <person name="Andreopoulos W."/>
            <person name="He G."/>
            <person name="Johnson J."/>
            <person name="Nolan M."/>
            <person name="Tritt A."/>
            <person name="Barry K.W."/>
            <person name="Grigoriev I.V."/>
            <person name="Nagy L.G."/>
            <person name="Hibbett D."/>
            <person name="Henrissat B."/>
            <person name="Matheny P.B."/>
            <person name="Labbe J."/>
            <person name="Martin F.M."/>
        </authorList>
    </citation>
    <scope>NUCLEOTIDE SEQUENCE</scope>
    <source>
        <strain evidence="1">HHB10654</strain>
    </source>
</reference>
<keyword evidence="2" id="KW-1185">Reference proteome</keyword>
<evidence type="ECO:0000313" key="2">
    <source>
        <dbReference type="Proteomes" id="UP000814140"/>
    </source>
</evidence>
<proteinExistence type="predicted"/>
<sequence length="306" mass="33867">MPPSIDRILLSTFSSPILPPAVDVLAIMSRLIAHPSYLSHDNLSTLSIAELAEQAQKERGPTDPSLSIKHWLRFADQARQAGRRCVEDGHYERAFIEYAKSAMAVVEVIPAHKDYRRLLTDSQGHNLGLDILDALSEVKQIIVMARDQERGGHIVPSPIIPTSTRGEDSSREAFDGAELPLSRPCPVYNRTIHKATLSLSDGYPNIVHVNRRARTLTRSANGLALLHRHASSHTGRRAISLLVPCALRTSKAQHPHTQRCLQSSGNRKTGQHSREDSTTIQTRAWVTSITSTRQGVFLHVISRCLG</sequence>
<protein>
    <submittedName>
        <fullName evidence="1">Uncharacterized protein</fullName>
    </submittedName>
</protein>
<dbReference type="EMBL" id="MU277193">
    <property type="protein sequence ID" value="KAI0066342.1"/>
    <property type="molecule type" value="Genomic_DNA"/>
</dbReference>
<evidence type="ECO:0000313" key="1">
    <source>
        <dbReference type="EMBL" id="KAI0066342.1"/>
    </source>
</evidence>
<dbReference type="Proteomes" id="UP000814140">
    <property type="component" value="Unassembled WGS sequence"/>
</dbReference>
<comment type="caution">
    <text evidence="1">The sequence shown here is derived from an EMBL/GenBank/DDBJ whole genome shotgun (WGS) entry which is preliminary data.</text>
</comment>
<accession>A0ACB8TCU4</accession>